<feature type="region of interest" description="Disordered" evidence="1">
    <location>
        <begin position="1"/>
        <end position="23"/>
    </location>
</feature>
<feature type="region of interest" description="Disordered" evidence="1">
    <location>
        <begin position="36"/>
        <end position="77"/>
    </location>
</feature>
<dbReference type="EMBL" id="CAJVPA010000133">
    <property type="protein sequence ID" value="CAG8359978.1"/>
    <property type="molecule type" value="Genomic_DNA"/>
</dbReference>
<evidence type="ECO:0000313" key="2">
    <source>
        <dbReference type="EMBL" id="CAG8359978.1"/>
    </source>
</evidence>
<organism evidence="2 3">
    <name type="scientific">Penicillium salamii</name>
    <dbReference type="NCBI Taxonomy" id="1612424"/>
    <lineage>
        <taxon>Eukaryota</taxon>
        <taxon>Fungi</taxon>
        <taxon>Dikarya</taxon>
        <taxon>Ascomycota</taxon>
        <taxon>Pezizomycotina</taxon>
        <taxon>Eurotiomycetes</taxon>
        <taxon>Eurotiomycetidae</taxon>
        <taxon>Eurotiales</taxon>
        <taxon>Aspergillaceae</taxon>
        <taxon>Penicillium</taxon>
    </lineage>
</organism>
<sequence length="412" mass="45875">MFKNTHTLDFSQGNAKDSKPDPKLPHIVLANNLLTRGEGFTPPDLPEQSLSRKKSWGKRKNSITDPRQLPKGWSAHDLDVEEDDIDGQIKRCEERIAEGIMPEIFEGRLKNFKAIKEEQMEMIKSEPKGLDWEVIQRLHELKQLKANLGKEDKDKNLPNVEAIIKAYQTKKISNKGDLVTFWCDGKLVAGPKKFDPKELYALSSKQGSAGLWVEGINGSKPQRLNIFFSLNPPIPGFAQHKIYISLRNPNTQATNTDMQTLTLLCLEDTGATLMKLHAQDVAELERLSGTNLPITGSSIMTTADAAVTARRMVVQVNIWHNGQYIIPKWVDIEACVSHTPQGNAPLSTSRLSGVWIYHMLAVLSLPDNTFRKHIGTNIYEILNTLVIPDPLLARPPPILTGDNPGPPGPQGP</sequence>
<reference evidence="2" key="1">
    <citation type="submission" date="2021-07" db="EMBL/GenBank/DDBJ databases">
        <authorList>
            <person name="Branca A.L. A."/>
        </authorList>
    </citation>
    <scope>NUCLEOTIDE SEQUENCE</scope>
</reference>
<feature type="compositionally biased region" description="Basic residues" evidence="1">
    <location>
        <begin position="51"/>
        <end position="61"/>
    </location>
</feature>
<protein>
    <submittedName>
        <fullName evidence="2">Uncharacterized protein</fullName>
    </submittedName>
</protein>
<gene>
    <name evidence="2" type="ORF">PSALAMII_LOCUS3784</name>
</gene>
<accession>A0A9W4IXL2</accession>
<dbReference type="Proteomes" id="UP001152646">
    <property type="component" value="Unassembled WGS sequence"/>
</dbReference>
<feature type="compositionally biased region" description="Polar residues" evidence="1">
    <location>
        <begin position="1"/>
        <end position="15"/>
    </location>
</feature>
<dbReference type="OrthoDB" id="4326688at2759"/>
<dbReference type="AlphaFoldDB" id="A0A9W4IXL2"/>
<name>A0A9W4IXL2_9EURO</name>
<evidence type="ECO:0000313" key="3">
    <source>
        <dbReference type="Proteomes" id="UP001152646"/>
    </source>
</evidence>
<proteinExistence type="predicted"/>
<evidence type="ECO:0000256" key="1">
    <source>
        <dbReference type="SAM" id="MobiDB-lite"/>
    </source>
</evidence>
<comment type="caution">
    <text evidence="2">The sequence shown here is derived from an EMBL/GenBank/DDBJ whole genome shotgun (WGS) entry which is preliminary data.</text>
</comment>